<dbReference type="AlphaFoldDB" id="A0A0P7C9N2"/>
<evidence type="ECO:0000256" key="1">
    <source>
        <dbReference type="ARBA" id="ARBA00006484"/>
    </source>
</evidence>
<dbReference type="RefSeq" id="WP_055143268.1">
    <property type="nucleotide sequence ID" value="NZ_JXSZ01000005.1"/>
</dbReference>
<dbReference type="SUPFAM" id="SSF51735">
    <property type="entry name" value="NAD(P)-binding Rossmann-fold domains"/>
    <property type="match status" value="1"/>
</dbReference>
<protein>
    <recommendedName>
        <fullName evidence="5">Short-chain dehydrogenase</fullName>
    </recommendedName>
</protein>
<dbReference type="PANTHER" id="PTHR42760:SF115">
    <property type="entry name" value="3-OXOACYL-[ACYL-CARRIER-PROTEIN] REDUCTASE FABG"/>
    <property type="match status" value="1"/>
</dbReference>
<dbReference type="Proteomes" id="UP000050454">
    <property type="component" value="Unassembled WGS sequence"/>
</dbReference>
<sequence>MNFENKSVIITGAAQGIGFEMAKELIEKGARVVLNDVDSNLGQQAQRQLGDHCVFIPGDAGDLKLIDQLIDTAFETFGTLDFAIANAGITTFGPFLEYQEDAFQKLINLNIKGTFFLCQRVAKALIEQKKRGKIILLSSTTGQKPHDELEAYGMTKAAIAFMAKSLGTQLAPKGINVNCISPGATATERTMSQPDYEEGWDRIIPTRRISRTTDIAAAALFLLSEGADQITGQNIIVDGGWVNLGPMPDAI</sequence>
<evidence type="ECO:0000256" key="2">
    <source>
        <dbReference type="ARBA" id="ARBA00023002"/>
    </source>
</evidence>
<dbReference type="InterPro" id="IPR020904">
    <property type="entry name" value="Sc_DH/Rdtase_CS"/>
</dbReference>
<organism evidence="3 4">
    <name type="scientific">Jiulongibacter sediminis</name>
    <dbReference type="NCBI Taxonomy" id="1605367"/>
    <lineage>
        <taxon>Bacteria</taxon>
        <taxon>Pseudomonadati</taxon>
        <taxon>Bacteroidota</taxon>
        <taxon>Cytophagia</taxon>
        <taxon>Cytophagales</taxon>
        <taxon>Leadbetterellaceae</taxon>
        <taxon>Jiulongibacter</taxon>
    </lineage>
</organism>
<comment type="similarity">
    <text evidence="1">Belongs to the short-chain dehydrogenases/reductases (SDR) family.</text>
</comment>
<dbReference type="STRING" id="1605367.AFM12_00975"/>
<dbReference type="NCBIfam" id="NF005559">
    <property type="entry name" value="PRK07231.1"/>
    <property type="match status" value="1"/>
</dbReference>
<evidence type="ECO:0008006" key="5">
    <source>
        <dbReference type="Google" id="ProtNLM"/>
    </source>
</evidence>
<dbReference type="CDD" id="cd05233">
    <property type="entry name" value="SDR_c"/>
    <property type="match status" value="1"/>
</dbReference>
<dbReference type="PATRIC" id="fig|1605367.3.peg.1528"/>
<dbReference type="PRINTS" id="PR00080">
    <property type="entry name" value="SDRFAMILY"/>
</dbReference>
<gene>
    <name evidence="3" type="ORF">AFM12_00975</name>
</gene>
<dbReference type="EMBL" id="LGTQ01000005">
    <property type="protein sequence ID" value="KPM49235.1"/>
    <property type="molecule type" value="Genomic_DNA"/>
</dbReference>
<dbReference type="PANTHER" id="PTHR42760">
    <property type="entry name" value="SHORT-CHAIN DEHYDROGENASES/REDUCTASES FAMILY MEMBER"/>
    <property type="match status" value="1"/>
</dbReference>
<dbReference type="Pfam" id="PF13561">
    <property type="entry name" value="adh_short_C2"/>
    <property type="match status" value="1"/>
</dbReference>
<dbReference type="InterPro" id="IPR036291">
    <property type="entry name" value="NAD(P)-bd_dom_sf"/>
</dbReference>
<dbReference type="PRINTS" id="PR00081">
    <property type="entry name" value="GDHRDH"/>
</dbReference>
<reference evidence="3 4" key="1">
    <citation type="submission" date="2015-07" db="EMBL/GenBank/DDBJ databases">
        <title>The draft genome sequence of Leadbetterella sp. JN14-9.</title>
        <authorList>
            <person name="Liu Y."/>
            <person name="Du J."/>
            <person name="Shao Z."/>
        </authorList>
    </citation>
    <scope>NUCLEOTIDE SEQUENCE [LARGE SCALE GENOMIC DNA]</scope>
    <source>
        <strain evidence="3 4">JN14-9</strain>
    </source>
</reference>
<keyword evidence="4" id="KW-1185">Reference proteome</keyword>
<dbReference type="PROSITE" id="PS00061">
    <property type="entry name" value="ADH_SHORT"/>
    <property type="match status" value="1"/>
</dbReference>
<dbReference type="InterPro" id="IPR002347">
    <property type="entry name" value="SDR_fam"/>
</dbReference>
<evidence type="ECO:0000313" key="4">
    <source>
        <dbReference type="Proteomes" id="UP000050454"/>
    </source>
</evidence>
<name>A0A0P7C9N2_9BACT</name>
<evidence type="ECO:0000313" key="3">
    <source>
        <dbReference type="EMBL" id="KPM49235.1"/>
    </source>
</evidence>
<keyword evidence="2" id="KW-0560">Oxidoreductase</keyword>
<dbReference type="FunFam" id="3.40.50.720:FF:000084">
    <property type="entry name" value="Short-chain dehydrogenase reductase"/>
    <property type="match status" value="1"/>
</dbReference>
<proteinExistence type="inferred from homology"/>
<dbReference type="GO" id="GO:0016616">
    <property type="term" value="F:oxidoreductase activity, acting on the CH-OH group of donors, NAD or NADP as acceptor"/>
    <property type="evidence" value="ECO:0007669"/>
    <property type="project" value="TreeGrafter"/>
</dbReference>
<comment type="caution">
    <text evidence="3">The sequence shown here is derived from an EMBL/GenBank/DDBJ whole genome shotgun (WGS) entry which is preliminary data.</text>
</comment>
<dbReference type="Gene3D" id="3.40.50.720">
    <property type="entry name" value="NAD(P)-binding Rossmann-like Domain"/>
    <property type="match status" value="1"/>
</dbReference>
<accession>A0A0P7C9N2</accession>
<dbReference type="OrthoDB" id="9788235at2"/>